<dbReference type="AlphaFoldDB" id="A0A921IN61"/>
<dbReference type="Pfam" id="PF00702">
    <property type="entry name" value="Hydrolase"/>
    <property type="match status" value="1"/>
</dbReference>
<comment type="caution">
    <text evidence="1">The sequence shown here is derived from an EMBL/GenBank/DDBJ whole genome shotgun (WGS) entry which is preliminary data.</text>
</comment>
<proteinExistence type="predicted"/>
<evidence type="ECO:0000313" key="1">
    <source>
        <dbReference type="EMBL" id="HJG28808.1"/>
    </source>
</evidence>
<sequence>MILTPEFIFRNVEAIHPDFLARQGIKALVLDVDNTLTGDGSQMLDESVKAWLQQMREAGISLTVVSNNTAKRVRPFAERIGLEWVSLACKPLPIGLMVARHRLGVTKSQMAMVGDQIYTDRMAAGLYGIPCLFLLPRTPHDKARGVQIKRKFETHWVQKYFRKGGKLYE</sequence>
<dbReference type="SUPFAM" id="SSF56784">
    <property type="entry name" value="HAD-like"/>
    <property type="match status" value="1"/>
</dbReference>
<name>A0A921IN61_9FIRM</name>
<reference evidence="1" key="1">
    <citation type="journal article" date="2021" name="PeerJ">
        <title>Extensive microbial diversity within the chicken gut microbiome revealed by metagenomics and culture.</title>
        <authorList>
            <person name="Gilroy R."/>
            <person name="Ravi A."/>
            <person name="Getino M."/>
            <person name="Pursley I."/>
            <person name="Horton D.L."/>
            <person name="Alikhan N.F."/>
            <person name="Baker D."/>
            <person name="Gharbi K."/>
            <person name="Hall N."/>
            <person name="Watson M."/>
            <person name="Adriaenssens E.M."/>
            <person name="Foster-Nyarko E."/>
            <person name="Jarju S."/>
            <person name="Secka A."/>
            <person name="Antonio M."/>
            <person name="Oren A."/>
            <person name="Chaudhuri R.R."/>
            <person name="La Ragione R."/>
            <person name="Hildebrand F."/>
            <person name="Pallen M.J."/>
        </authorList>
    </citation>
    <scope>NUCLEOTIDE SEQUENCE</scope>
    <source>
        <strain evidence="1">ChiBcec21-2208</strain>
    </source>
</reference>
<dbReference type="EMBL" id="DYVE01000238">
    <property type="protein sequence ID" value="HJG28808.1"/>
    <property type="molecule type" value="Genomic_DNA"/>
</dbReference>
<evidence type="ECO:0000313" key="2">
    <source>
        <dbReference type="Proteomes" id="UP000782880"/>
    </source>
</evidence>
<protein>
    <submittedName>
        <fullName evidence="1">YqeG family HAD IIIA-type phosphatase</fullName>
    </submittedName>
</protein>
<accession>A0A921IN61</accession>
<dbReference type="InterPro" id="IPR036412">
    <property type="entry name" value="HAD-like_sf"/>
</dbReference>
<gene>
    <name evidence="1" type="ORF">K8V20_09235</name>
</gene>
<dbReference type="NCBIfam" id="TIGR01668">
    <property type="entry name" value="YqeG_hyp_ppase"/>
    <property type="match status" value="1"/>
</dbReference>
<organism evidence="1 2">
    <name type="scientific">Subdoligranulum variabile</name>
    <dbReference type="NCBI Taxonomy" id="214851"/>
    <lineage>
        <taxon>Bacteria</taxon>
        <taxon>Bacillati</taxon>
        <taxon>Bacillota</taxon>
        <taxon>Clostridia</taxon>
        <taxon>Eubacteriales</taxon>
        <taxon>Oscillospiraceae</taxon>
        <taxon>Subdoligranulum</taxon>
    </lineage>
</organism>
<dbReference type="Gene3D" id="3.40.50.1000">
    <property type="entry name" value="HAD superfamily/HAD-like"/>
    <property type="match status" value="1"/>
</dbReference>
<dbReference type="InterPro" id="IPR023214">
    <property type="entry name" value="HAD_sf"/>
</dbReference>
<dbReference type="InterPro" id="IPR010021">
    <property type="entry name" value="PGPP1/Gep4"/>
</dbReference>
<dbReference type="GO" id="GO:0008962">
    <property type="term" value="F:phosphatidylglycerophosphatase activity"/>
    <property type="evidence" value="ECO:0007669"/>
    <property type="project" value="InterPro"/>
</dbReference>
<dbReference type="Proteomes" id="UP000782880">
    <property type="component" value="Unassembled WGS sequence"/>
</dbReference>
<reference evidence="1" key="2">
    <citation type="submission" date="2021-09" db="EMBL/GenBank/DDBJ databases">
        <authorList>
            <person name="Gilroy R."/>
        </authorList>
    </citation>
    <scope>NUCLEOTIDE SEQUENCE</scope>
    <source>
        <strain evidence="1">ChiBcec21-2208</strain>
    </source>
</reference>